<name>A0ABV0X1I6_9TELE</name>
<dbReference type="PANTHER" id="PTHR12848:SF16">
    <property type="entry name" value="REGULATORY-ASSOCIATED PROTEIN OF MTOR"/>
    <property type="match status" value="1"/>
</dbReference>
<dbReference type="Gene3D" id="2.130.10.10">
    <property type="entry name" value="YVTN repeat-like/Quinoprotein amine dehydrogenase"/>
    <property type="match status" value="1"/>
</dbReference>
<feature type="compositionally biased region" description="Low complexity" evidence="1">
    <location>
        <begin position="210"/>
        <end position="220"/>
    </location>
</feature>
<dbReference type="InterPro" id="IPR015943">
    <property type="entry name" value="WD40/YVTN_repeat-like_dom_sf"/>
</dbReference>
<evidence type="ECO:0008006" key="4">
    <source>
        <dbReference type="Google" id="ProtNLM"/>
    </source>
</evidence>
<sequence>MTSRCYSTFIWRNVCVSCLTSSQIPEEHDLESQVRMERQWRFLRNARVRRQSRVITQRGISRLDDQIFINRNPGVPSVVKFHPFNTCIAVADKDSICFWDWEKGERLDYFYNGNPRYTRITAMEYLNGHDCSLLLTATDDGALRVWKNFADQKNPEMVTAWQGLSDMLPTTRGQPSSSTHSKDQHFILLRVLPVSHSPVVSVDTHPHPCSPTCPSHASTPLHPQQV</sequence>
<keyword evidence="3" id="KW-1185">Reference proteome</keyword>
<dbReference type="SUPFAM" id="SSF50978">
    <property type="entry name" value="WD40 repeat-like"/>
    <property type="match status" value="1"/>
</dbReference>
<dbReference type="PANTHER" id="PTHR12848">
    <property type="entry name" value="REGULATORY-ASSOCIATED PROTEIN OF MTOR"/>
    <property type="match status" value="1"/>
</dbReference>
<protein>
    <recommendedName>
        <fullName evidence="4">Regulatory associated protein of MTOR complex 1</fullName>
    </recommendedName>
</protein>
<organism evidence="2 3">
    <name type="scientific">Xenotaenia resolanae</name>
    <dbReference type="NCBI Taxonomy" id="208358"/>
    <lineage>
        <taxon>Eukaryota</taxon>
        <taxon>Metazoa</taxon>
        <taxon>Chordata</taxon>
        <taxon>Craniata</taxon>
        <taxon>Vertebrata</taxon>
        <taxon>Euteleostomi</taxon>
        <taxon>Actinopterygii</taxon>
        <taxon>Neopterygii</taxon>
        <taxon>Teleostei</taxon>
        <taxon>Neoteleostei</taxon>
        <taxon>Acanthomorphata</taxon>
        <taxon>Ovalentaria</taxon>
        <taxon>Atherinomorphae</taxon>
        <taxon>Cyprinodontiformes</taxon>
        <taxon>Goodeidae</taxon>
        <taxon>Xenotaenia</taxon>
    </lineage>
</organism>
<comment type="caution">
    <text evidence="2">The sequence shown here is derived from an EMBL/GenBank/DDBJ whole genome shotgun (WGS) entry which is preliminary data.</text>
</comment>
<dbReference type="InterPro" id="IPR036322">
    <property type="entry name" value="WD40_repeat_dom_sf"/>
</dbReference>
<evidence type="ECO:0000313" key="3">
    <source>
        <dbReference type="Proteomes" id="UP001444071"/>
    </source>
</evidence>
<evidence type="ECO:0000256" key="1">
    <source>
        <dbReference type="SAM" id="MobiDB-lite"/>
    </source>
</evidence>
<gene>
    <name evidence="2" type="ORF">XENORESO_022092</name>
</gene>
<accession>A0ABV0X1I6</accession>
<evidence type="ECO:0000313" key="2">
    <source>
        <dbReference type="EMBL" id="MEQ2275184.1"/>
    </source>
</evidence>
<reference evidence="2 3" key="1">
    <citation type="submission" date="2021-06" db="EMBL/GenBank/DDBJ databases">
        <authorList>
            <person name="Palmer J.M."/>
        </authorList>
    </citation>
    <scope>NUCLEOTIDE SEQUENCE [LARGE SCALE GENOMIC DNA]</scope>
    <source>
        <strain evidence="2 3">XR_2019</strain>
        <tissue evidence="2">Muscle</tissue>
    </source>
</reference>
<dbReference type="InterPro" id="IPR004083">
    <property type="entry name" value="Raptor"/>
</dbReference>
<dbReference type="Proteomes" id="UP001444071">
    <property type="component" value="Unassembled WGS sequence"/>
</dbReference>
<proteinExistence type="predicted"/>
<dbReference type="EMBL" id="JAHRIM010081055">
    <property type="protein sequence ID" value="MEQ2275184.1"/>
    <property type="molecule type" value="Genomic_DNA"/>
</dbReference>
<feature type="region of interest" description="Disordered" evidence="1">
    <location>
        <begin position="203"/>
        <end position="226"/>
    </location>
</feature>